<gene>
    <name evidence="13" type="ORF">J7337_007796</name>
</gene>
<dbReference type="PRINTS" id="PR00092">
    <property type="entry name" value="TYROSINASE"/>
</dbReference>
<keyword evidence="7" id="KW-0503">Monooxygenase</keyword>
<dbReference type="GO" id="GO:0046872">
    <property type="term" value="F:metal ion binding"/>
    <property type="evidence" value="ECO:0007669"/>
    <property type="project" value="UniProtKB-KW"/>
</dbReference>
<comment type="cofactor">
    <cofactor evidence="1">
        <name>Cu(2+)</name>
        <dbReference type="ChEBI" id="CHEBI:29036"/>
    </cofactor>
</comment>
<evidence type="ECO:0000256" key="1">
    <source>
        <dbReference type="ARBA" id="ARBA00001973"/>
    </source>
</evidence>
<dbReference type="SUPFAM" id="SSF48056">
    <property type="entry name" value="Di-copper centre-containing domain"/>
    <property type="match status" value="1"/>
</dbReference>
<evidence type="ECO:0000313" key="13">
    <source>
        <dbReference type="EMBL" id="KAG9502080.1"/>
    </source>
</evidence>
<dbReference type="InterPro" id="IPR002227">
    <property type="entry name" value="Tyrosinase_Cu-bd"/>
</dbReference>
<evidence type="ECO:0000259" key="11">
    <source>
        <dbReference type="PROSITE" id="PS00497"/>
    </source>
</evidence>
<keyword evidence="8" id="KW-0470">Melanin biosynthesis</keyword>
<feature type="domain" description="Tyrosinase copper-binding" evidence="12">
    <location>
        <begin position="373"/>
        <end position="384"/>
    </location>
</feature>
<comment type="similarity">
    <text evidence="2">Belongs to the tyrosinase family.</text>
</comment>
<dbReference type="RefSeq" id="XP_044681080.1">
    <property type="nucleotide sequence ID" value="XM_044825423.1"/>
</dbReference>
<protein>
    <recommendedName>
        <fullName evidence="3">tyrosinase</fullName>
        <ecNumber evidence="3">1.14.18.1</ecNumber>
    </recommendedName>
</protein>
<name>A0A9P8DHJ5_9HYPO</name>
<comment type="catalytic activity">
    <reaction evidence="9">
        <text>2 L-dopa + O2 = 2 L-dopaquinone + 2 H2O</text>
        <dbReference type="Rhea" id="RHEA:34287"/>
        <dbReference type="ChEBI" id="CHEBI:15377"/>
        <dbReference type="ChEBI" id="CHEBI:15379"/>
        <dbReference type="ChEBI" id="CHEBI:57504"/>
        <dbReference type="ChEBI" id="CHEBI:57924"/>
        <dbReference type="EC" id="1.14.18.1"/>
    </reaction>
</comment>
<evidence type="ECO:0000256" key="9">
    <source>
        <dbReference type="ARBA" id="ARBA00048233"/>
    </source>
</evidence>
<dbReference type="Gene3D" id="2.60.310.20">
    <property type="match status" value="1"/>
</dbReference>
<dbReference type="KEGG" id="fmu:J7337_007796"/>
<dbReference type="PROSITE" id="PS00498">
    <property type="entry name" value="TYROSINASE_2"/>
    <property type="match status" value="1"/>
</dbReference>
<evidence type="ECO:0000256" key="5">
    <source>
        <dbReference type="ARBA" id="ARBA00023002"/>
    </source>
</evidence>
<evidence type="ECO:0000259" key="12">
    <source>
        <dbReference type="PROSITE" id="PS00498"/>
    </source>
</evidence>
<dbReference type="InterPro" id="IPR008922">
    <property type="entry name" value="Di-copper_centre_dom_sf"/>
</dbReference>
<dbReference type="Gene3D" id="1.10.1280.10">
    <property type="entry name" value="Di-copper center containing domain from catechol oxidase"/>
    <property type="match status" value="1"/>
</dbReference>
<dbReference type="EMBL" id="JAHBCI010000005">
    <property type="protein sequence ID" value="KAG9502080.1"/>
    <property type="molecule type" value="Genomic_DNA"/>
</dbReference>
<dbReference type="InterPro" id="IPR050316">
    <property type="entry name" value="Tyrosinase/Hemocyanin"/>
</dbReference>
<evidence type="ECO:0000256" key="6">
    <source>
        <dbReference type="ARBA" id="ARBA00023008"/>
    </source>
</evidence>
<proteinExistence type="inferred from homology"/>
<evidence type="ECO:0000256" key="3">
    <source>
        <dbReference type="ARBA" id="ARBA00011906"/>
    </source>
</evidence>
<dbReference type="AlphaFoldDB" id="A0A9P8DHJ5"/>
<dbReference type="GO" id="GO:0004503">
    <property type="term" value="F:tyrosinase activity"/>
    <property type="evidence" value="ECO:0007669"/>
    <property type="project" value="UniProtKB-EC"/>
</dbReference>
<keyword evidence="5" id="KW-0560">Oxidoreductase</keyword>
<comment type="catalytic activity">
    <reaction evidence="10">
        <text>L-tyrosine + O2 = L-dopaquinone + H2O</text>
        <dbReference type="Rhea" id="RHEA:18117"/>
        <dbReference type="ChEBI" id="CHEBI:15377"/>
        <dbReference type="ChEBI" id="CHEBI:15379"/>
        <dbReference type="ChEBI" id="CHEBI:57924"/>
        <dbReference type="ChEBI" id="CHEBI:58315"/>
        <dbReference type="EC" id="1.14.18.1"/>
    </reaction>
</comment>
<dbReference type="PANTHER" id="PTHR11474">
    <property type="entry name" value="TYROSINASE FAMILY MEMBER"/>
    <property type="match status" value="1"/>
</dbReference>
<accession>A0A9P8DHJ5</accession>
<feature type="domain" description="Tyrosinase copper-binding" evidence="11">
    <location>
        <begin position="100"/>
        <end position="117"/>
    </location>
</feature>
<evidence type="ECO:0000313" key="14">
    <source>
        <dbReference type="Proteomes" id="UP000827133"/>
    </source>
</evidence>
<dbReference type="PANTHER" id="PTHR11474:SF76">
    <property type="entry name" value="SHKT DOMAIN-CONTAINING PROTEIN"/>
    <property type="match status" value="1"/>
</dbReference>
<dbReference type="GO" id="GO:0042438">
    <property type="term" value="P:melanin biosynthetic process"/>
    <property type="evidence" value="ECO:0007669"/>
    <property type="project" value="UniProtKB-KW"/>
</dbReference>
<dbReference type="Pfam" id="PF00264">
    <property type="entry name" value="Tyrosinase"/>
    <property type="match status" value="1"/>
</dbReference>
<keyword evidence="6" id="KW-0186">Copper</keyword>
<sequence>MSGFSSFPITGIKADGQVHPRPEINAWASNNPIQFSLYIRALQIFQALPFEDVKSYFQIAGIHGLPAIPWDNDPVPMEASKSYNNNYSSSDGTPDFYCPHNSILFPTWHRVYVLLFEQRLWEIMNSDIVPQVTGDQQAVWQEAADTWRLPYWDWAADPSVPSVVRGDTVSIVEFDGKTVMSTSNPLYQFSTGAISTFKNTGSVPLFNDRSSLGQWTIFNDPPMDYTSGTSRWGLRNDKHSKDILTKEEAAGIQNNHLVDLALQDPNWAVIKATVKDQKGKTINIPTGLCGSILDQVSRLFVPSNFDNYAEFATTAHSGKTEPNGWLSLEMIHNYIHVMVGGLGWTLDPTRKMCKGTAQNSYGHMSDLGMAAYDPIFWLHHCNVDRQFAIYQNNNGKDQWFTGATKGTDPTPSDNLYPFHTDTKFNHWNSDGVKDWTTLGYTYPDLAPETNSSGPAPLELVQKRLTEKYGVLRRVLHEVGSTQNIEGLENDYVINIIYNRFALNGVSYSIHFFIGKESDIPESPEDYKLSVDYIGGIHTFSSNYWTRGNENGVNCENCQKQQKAHQLSKGQLPVTLALLQRALHDDKRWAEISHLGKDHVVEYMTKHLHWRAVAVSIASFLRSSWTNKSALQVPNQLLKTDDLPDLKVFFKAGKAEHPEDAAKPSKYFGYEHQWGVTKDKLGGAKPE</sequence>
<evidence type="ECO:0000256" key="8">
    <source>
        <dbReference type="ARBA" id="ARBA00023101"/>
    </source>
</evidence>
<keyword evidence="14" id="KW-1185">Reference proteome</keyword>
<reference evidence="13" key="1">
    <citation type="journal article" date="2021" name="Mol. Plant Microbe Interact.">
        <title>Telomere to telomere genome assembly of Fusarium musae F31, causal agent of crown rot disease of banana.</title>
        <authorList>
            <person name="Degradi L."/>
            <person name="Tava V."/>
            <person name="Kunova A."/>
            <person name="Cortesi P."/>
            <person name="Saracchi M."/>
            <person name="Pasquali M."/>
        </authorList>
    </citation>
    <scope>NUCLEOTIDE SEQUENCE</scope>
    <source>
        <strain evidence="13">F31</strain>
    </source>
</reference>
<evidence type="ECO:0000256" key="4">
    <source>
        <dbReference type="ARBA" id="ARBA00022723"/>
    </source>
</evidence>
<dbReference type="EC" id="1.14.18.1" evidence="3"/>
<dbReference type="PROSITE" id="PS00497">
    <property type="entry name" value="TYROSINASE_1"/>
    <property type="match status" value="1"/>
</dbReference>
<evidence type="ECO:0000256" key="7">
    <source>
        <dbReference type="ARBA" id="ARBA00023033"/>
    </source>
</evidence>
<evidence type="ECO:0000256" key="2">
    <source>
        <dbReference type="ARBA" id="ARBA00009928"/>
    </source>
</evidence>
<comment type="caution">
    <text evidence="13">The sequence shown here is derived from an EMBL/GenBank/DDBJ whole genome shotgun (WGS) entry which is preliminary data.</text>
</comment>
<organism evidence="13 14">
    <name type="scientific">Fusarium musae</name>
    <dbReference type="NCBI Taxonomy" id="1042133"/>
    <lineage>
        <taxon>Eukaryota</taxon>
        <taxon>Fungi</taxon>
        <taxon>Dikarya</taxon>
        <taxon>Ascomycota</taxon>
        <taxon>Pezizomycotina</taxon>
        <taxon>Sordariomycetes</taxon>
        <taxon>Hypocreomycetidae</taxon>
        <taxon>Hypocreales</taxon>
        <taxon>Nectriaceae</taxon>
        <taxon>Fusarium</taxon>
    </lineage>
</organism>
<dbReference type="Proteomes" id="UP000827133">
    <property type="component" value="Unassembled WGS sequence"/>
</dbReference>
<evidence type="ECO:0000256" key="10">
    <source>
        <dbReference type="ARBA" id="ARBA00048881"/>
    </source>
</evidence>
<dbReference type="Pfam" id="PF18132">
    <property type="entry name" value="Tyrosinase_C"/>
    <property type="match status" value="1"/>
</dbReference>
<dbReference type="GeneID" id="68315652"/>
<keyword evidence="4" id="KW-0479">Metal-binding</keyword>
<dbReference type="InterPro" id="IPR041640">
    <property type="entry name" value="Tyrosinase_C"/>
</dbReference>